<evidence type="ECO:0000256" key="6">
    <source>
        <dbReference type="ARBA" id="ARBA00023136"/>
    </source>
</evidence>
<reference evidence="8 9" key="1">
    <citation type="submission" date="2014-06" db="EMBL/GenBank/DDBJ databases">
        <title>Whole Genome Sequences of Three Symbiotic Endozoicomonas Bacteria.</title>
        <authorList>
            <person name="Neave M.J."/>
            <person name="Apprill A."/>
            <person name="Voolstra C.R."/>
        </authorList>
    </citation>
    <scope>NUCLEOTIDE SEQUENCE [LARGE SCALE GENOMIC DNA]</scope>
    <source>
        <strain evidence="8 9">LMG 24815</strain>
    </source>
</reference>
<comment type="similarity">
    <text evidence="2">Belongs to the outer membrane factor (OMF) (TC 1.B.17) family.</text>
</comment>
<keyword evidence="4" id="KW-1134">Transmembrane beta strand</keyword>
<comment type="subcellular location">
    <subcellularLocation>
        <location evidence="1">Cell outer membrane</location>
    </subcellularLocation>
</comment>
<dbReference type="PROSITE" id="PS51257">
    <property type="entry name" value="PROKAR_LIPOPROTEIN"/>
    <property type="match status" value="1"/>
</dbReference>
<dbReference type="EMBL" id="JOKG01000003">
    <property type="protein sequence ID" value="KEQ13858.1"/>
    <property type="molecule type" value="Genomic_DNA"/>
</dbReference>
<keyword evidence="6" id="KW-0472">Membrane</keyword>
<accession>A0A081N5Y5</accession>
<name>A0A081N5Y5_9GAMM</name>
<dbReference type="Gene3D" id="1.20.1600.10">
    <property type="entry name" value="Outer membrane efflux proteins (OEP)"/>
    <property type="match status" value="1"/>
</dbReference>
<dbReference type="PANTHER" id="PTHR30026:SF20">
    <property type="entry name" value="OUTER MEMBRANE PROTEIN TOLC"/>
    <property type="match status" value="1"/>
</dbReference>
<dbReference type="eggNOG" id="COG1538">
    <property type="taxonomic scope" value="Bacteria"/>
</dbReference>
<evidence type="ECO:0000313" key="9">
    <source>
        <dbReference type="Proteomes" id="UP000028006"/>
    </source>
</evidence>
<sequence>MNNGFKITLLATSIFIAACSVQPVVISEQEHQARVAEDKSQLYTDQQPVGAELTLHQAIARAIRYNLDHRLKVMEQALASDMLDIARLDMLPKLTANAGYKGRNNDAGSSSRSLITGNESLEVSTSQERERLVGDLGLSWNVLDFGVSYYRAKEQADRLMIVEERRRKVIHNITQDVRSAYMRALAAQTVLGDIEPLMQRMDSALMASRKIENQGLKTPFESLLYQQRLLTSMRQLHEVRKDLVSARTELATLMSLPLSTDFKLVRPADPPLQMNIPADKLETLALLQRPELREEGYHDRISAMEIKRTMASLMPSLTLSTRYNYDSNEYNKNANWFDFSAMISGNLLDIVTLNDRLQVAKSQASVVDTRRLALNMAVLSQVHIALLDFSEASHAYQTDSALNDVEHRLLKYVKASASSQSGNELDVIEREINAVLAKLQQGESYAQLHSAYGRIFLSIGADPLPERITSHTIQGLADALASGESKWSHLDVEAEQQE</sequence>
<dbReference type="PANTHER" id="PTHR30026">
    <property type="entry name" value="OUTER MEMBRANE PROTEIN TOLC"/>
    <property type="match status" value="1"/>
</dbReference>
<evidence type="ECO:0000256" key="5">
    <source>
        <dbReference type="ARBA" id="ARBA00022692"/>
    </source>
</evidence>
<gene>
    <name evidence="8" type="ORF">GZ77_16475</name>
</gene>
<dbReference type="InterPro" id="IPR051906">
    <property type="entry name" value="TolC-like"/>
</dbReference>
<dbReference type="SUPFAM" id="SSF56954">
    <property type="entry name" value="Outer membrane efflux proteins (OEP)"/>
    <property type="match status" value="1"/>
</dbReference>
<dbReference type="GO" id="GO:1990281">
    <property type="term" value="C:efflux pump complex"/>
    <property type="evidence" value="ECO:0007669"/>
    <property type="project" value="TreeGrafter"/>
</dbReference>
<evidence type="ECO:0000256" key="2">
    <source>
        <dbReference type="ARBA" id="ARBA00007613"/>
    </source>
</evidence>
<evidence type="ECO:0000256" key="7">
    <source>
        <dbReference type="ARBA" id="ARBA00023237"/>
    </source>
</evidence>
<evidence type="ECO:0000256" key="3">
    <source>
        <dbReference type="ARBA" id="ARBA00022448"/>
    </source>
</evidence>
<dbReference type="Proteomes" id="UP000028006">
    <property type="component" value="Unassembled WGS sequence"/>
</dbReference>
<evidence type="ECO:0000256" key="1">
    <source>
        <dbReference type="ARBA" id="ARBA00004442"/>
    </source>
</evidence>
<keyword evidence="9" id="KW-1185">Reference proteome</keyword>
<comment type="caution">
    <text evidence="8">The sequence shown here is derived from an EMBL/GenBank/DDBJ whole genome shotgun (WGS) entry which is preliminary data.</text>
</comment>
<dbReference type="AlphaFoldDB" id="A0A081N5Y5"/>
<dbReference type="InterPro" id="IPR003423">
    <property type="entry name" value="OMP_efflux"/>
</dbReference>
<dbReference type="RefSeq" id="WP_034877120.1">
    <property type="nucleotide sequence ID" value="NZ_JOKG01000003.1"/>
</dbReference>
<keyword evidence="5" id="KW-0812">Transmembrane</keyword>
<evidence type="ECO:0000313" key="8">
    <source>
        <dbReference type="EMBL" id="KEQ13858.1"/>
    </source>
</evidence>
<keyword evidence="3" id="KW-0813">Transport</keyword>
<protein>
    <recommendedName>
        <fullName evidence="10">Transporter</fullName>
    </recommendedName>
</protein>
<dbReference type="GO" id="GO:0009279">
    <property type="term" value="C:cell outer membrane"/>
    <property type="evidence" value="ECO:0007669"/>
    <property type="project" value="UniProtKB-SubCell"/>
</dbReference>
<dbReference type="GO" id="GO:0015562">
    <property type="term" value="F:efflux transmembrane transporter activity"/>
    <property type="evidence" value="ECO:0007669"/>
    <property type="project" value="InterPro"/>
</dbReference>
<evidence type="ECO:0008006" key="10">
    <source>
        <dbReference type="Google" id="ProtNLM"/>
    </source>
</evidence>
<keyword evidence="7" id="KW-0998">Cell outer membrane</keyword>
<dbReference type="GO" id="GO:0015288">
    <property type="term" value="F:porin activity"/>
    <property type="evidence" value="ECO:0007669"/>
    <property type="project" value="TreeGrafter"/>
</dbReference>
<evidence type="ECO:0000256" key="4">
    <source>
        <dbReference type="ARBA" id="ARBA00022452"/>
    </source>
</evidence>
<dbReference type="Pfam" id="PF02321">
    <property type="entry name" value="OEP"/>
    <property type="match status" value="1"/>
</dbReference>
<organism evidence="8 9">
    <name type="scientific">Endozoicomonas montiporae</name>
    <dbReference type="NCBI Taxonomy" id="1027273"/>
    <lineage>
        <taxon>Bacteria</taxon>
        <taxon>Pseudomonadati</taxon>
        <taxon>Pseudomonadota</taxon>
        <taxon>Gammaproteobacteria</taxon>
        <taxon>Oceanospirillales</taxon>
        <taxon>Endozoicomonadaceae</taxon>
        <taxon>Endozoicomonas</taxon>
    </lineage>
</organism>
<proteinExistence type="inferred from homology"/>